<organism evidence="1 2">
    <name type="scientific">Pyrus ussuriensis x Pyrus communis</name>
    <dbReference type="NCBI Taxonomy" id="2448454"/>
    <lineage>
        <taxon>Eukaryota</taxon>
        <taxon>Viridiplantae</taxon>
        <taxon>Streptophyta</taxon>
        <taxon>Embryophyta</taxon>
        <taxon>Tracheophyta</taxon>
        <taxon>Spermatophyta</taxon>
        <taxon>Magnoliopsida</taxon>
        <taxon>eudicotyledons</taxon>
        <taxon>Gunneridae</taxon>
        <taxon>Pentapetalae</taxon>
        <taxon>rosids</taxon>
        <taxon>fabids</taxon>
        <taxon>Rosales</taxon>
        <taxon>Rosaceae</taxon>
        <taxon>Amygdaloideae</taxon>
        <taxon>Maleae</taxon>
        <taxon>Pyrus</taxon>
    </lineage>
</organism>
<reference evidence="1 2" key="2">
    <citation type="submission" date="2019-11" db="EMBL/GenBank/DDBJ databases">
        <title>A de novo genome assembly of a pear dwarfing rootstock.</title>
        <authorList>
            <person name="Wang F."/>
            <person name="Wang J."/>
            <person name="Li S."/>
            <person name="Zhang Y."/>
            <person name="Fang M."/>
            <person name="Ma L."/>
            <person name="Zhao Y."/>
            <person name="Jiang S."/>
        </authorList>
    </citation>
    <scope>NUCLEOTIDE SEQUENCE [LARGE SCALE GENOMIC DNA]</scope>
    <source>
        <strain evidence="1">S2</strain>
        <tissue evidence="1">Leaf</tissue>
    </source>
</reference>
<evidence type="ECO:0000313" key="2">
    <source>
        <dbReference type="Proteomes" id="UP000327157"/>
    </source>
</evidence>
<dbReference type="AlphaFoldDB" id="A0A5N5FC76"/>
<protein>
    <submittedName>
        <fullName evidence="1">DNA-directed RNA polymerases II, IV and V subunit 3-like</fullName>
    </submittedName>
</protein>
<comment type="caution">
    <text evidence="1">The sequence shown here is derived from an EMBL/GenBank/DDBJ whole genome shotgun (WGS) entry which is preliminary data.</text>
</comment>
<keyword evidence="2" id="KW-1185">Reference proteome</keyword>
<dbReference type="Proteomes" id="UP000327157">
    <property type="component" value="Unassembled WGS sequence"/>
</dbReference>
<gene>
    <name evidence="1" type="ORF">D8674_038437</name>
</gene>
<keyword evidence="1" id="KW-0804">Transcription</keyword>
<dbReference type="EMBL" id="SMOL01000714">
    <property type="protein sequence ID" value="KAB2600706.1"/>
    <property type="molecule type" value="Genomic_DNA"/>
</dbReference>
<accession>A0A5N5FC76</accession>
<reference evidence="1 2" key="1">
    <citation type="submission" date="2019-09" db="EMBL/GenBank/DDBJ databases">
        <authorList>
            <person name="Ou C."/>
        </authorList>
    </citation>
    <scope>NUCLEOTIDE SEQUENCE [LARGE SCALE GENOMIC DNA]</scope>
    <source>
        <strain evidence="1">S2</strain>
        <tissue evidence="1">Leaf</tissue>
    </source>
</reference>
<evidence type="ECO:0000313" key="1">
    <source>
        <dbReference type="EMBL" id="KAB2600706.1"/>
    </source>
</evidence>
<name>A0A5N5FC76_9ROSA</name>
<proteinExistence type="predicted"/>
<sequence length="163" mass="18237">MAPKVARIQSHCETGEGISTMRRLLNGLHRPRVGLHTELFFEEGEVHSLGPAWISQISVAIENNMPKEKSASIVFSETFSSSRAALIALVDSTYRYQAIFSCTDIHKLGLPHSFCFLDHFIIIGVCFGINYHDFVGFRINIKDFGKTCGKRPCYGGNDHRGVF</sequence>
<keyword evidence="1" id="KW-0240">DNA-directed RNA polymerase</keyword>
<dbReference type="GO" id="GO:0000428">
    <property type="term" value="C:DNA-directed RNA polymerase complex"/>
    <property type="evidence" value="ECO:0007669"/>
    <property type="project" value="UniProtKB-KW"/>
</dbReference>